<proteinExistence type="predicted"/>
<dbReference type="AlphaFoldDB" id="A0A9N9U744"/>
<dbReference type="CDD" id="cd09917">
    <property type="entry name" value="F-box_SF"/>
    <property type="match status" value="1"/>
</dbReference>
<feature type="region of interest" description="Disordered" evidence="1">
    <location>
        <begin position="196"/>
        <end position="255"/>
    </location>
</feature>
<dbReference type="Gene3D" id="3.80.10.10">
    <property type="entry name" value="Ribonuclease Inhibitor"/>
    <property type="match status" value="1"/>
</dbReference>
<feature type="compositionally biased region" description="Acidic residues" evidence="1">
    <location>
        <begin position="207"/>
        <end position="222"/>
    </location>
</feature>
<reference evidence="3" key="1">
    <citation type="submission" date="2021-10" db="EMBL/GenBank/DDBJ databases">
        <authorList>
            <person name="Piombo E."/>
        </authorList>
    </citation>
    <scope>NUCLEOTIDE SEQUENCE</scope>
</reference>
<evidence type="ECO:0000313" key="4">
    <source>
        <dbReference type="Proteomes" id="UP000754883"/>
    </source>
</evidence>
<dbReference type="InterPro" id="IPR032675">
    <property type="entry name" value="LRR_dom_sf"/>
</dbReference>
<organism evidence="3 4">
    <name type="scientific">Clonostachys byssicola</name>
    <dbReference type="NCBI Taxonomy" id="160290"/>
    <lineage>
        <taxon>Eukaryota</taxon>
        <taxon>Fungi</taxon>
        <taxon>Dikarya</taxon>
        <taxon>Ascomycota</taxon>
        <taxon>Pezizomycotina</taxon>
        <taxon>Sordariomycetes</taxon>
        <taxon>Hypocreomycetidae</taxon>
        <taxon>Hypocreales</taxon>
        <taxon>Bionectriaceae</taxon>
        <taxon>Clonostachys</taxon>
    </lineage>
</organism>
<keyword evidence="4" id="KW-1185">Reference proteome</keyword>
<evidence type="ECO:0000256" key="1">
    <source>
        <dbReference type="SAM" id="MobiDB-lite"/>
    </source>
</evidence>
<accession>A0A9N9U744</accession>
<evidence type="ECO:0000259" key="2">
    <source>
        <dbReference type="Pfam" id="PF12937"/>
    </source>
</evidence>
<dbReference type="Gene3D" id="1.20.1280.50">
    <property type="match status" value="1"/>
</dbReference>
<dbReference type="Proteomes" id="UP000754883">
    <property type="component" value="Unassembled WGS sequence"/>
</dbReference>
<dbReference type="Pfam" id="PF12937">
    <property type="entry name" value="F-box-like"/>
    <property type="match status" value="1"/>
</dbReference>
<gene>
    <name evidence="3" type="ORF">CBYS24578_00016096</name>
</gene>
<evidence type="ECO:0000313" key="3">
    <source>
        <dbReference type="EMBL" id="CAG9977235.1"/>
    </source>
</evidence>
<dbReference type="EMBL" id="CABFNO020001296">
    <property type="protein sequence ID" value="CAG9977235.1"/>
    <property type="molecule type" value="Genomic_DNA"/>
</dbReference>
<feature type="domain" description="F-box" evidence="2">
    <location>
        <begin position="2"/>
        <end position="65"/>
    </location>
</feature>
<comment type="caution">
    <text evidence="3">The sequence shown here is derived from an EMBL/GenBank/DDBJ whole genome shotgun (WGS) entry which is preliminary data.</text>
</comment>
<name>A0A9N9U744_9HYPO</name>
<dbReference type="OrthoDB" id="2520703at2759"/>
<dbReference type="InterPro" id="IPR001810">
    <property type="entry name" value="F-box_dom"/>
</dbReference>
<protein>
    <recommendedName>
        <fullName evidence="2">F-box domain-containing protein</fullName>
    </recommendedName>
</protein>
<sequence>MDSLPFETLHRIFEHFECTIPFDNWEQGYIAEIECPPPKDLIALSRVCRRFRDVSRPLIYRTVAFQWREENYEQKIIEAFLRTLCDDPPLGRIIRDFHVDHWRAWNLEATDVVHKLLAAPDSLDERQLRWLRRWLAAERDRPEEDFLLILLILTPNLRMLDCGQAAVDGGIGAYLSGRQDVEDVFFDNFDKIWSKDKPPSSGRMLSEDEDINDDDDDDDDGGESGSDPKKEDRDEEATSIMPSQETAHQHAVPPGHPFAQLREVRFRNDIGNGFENASDIEGVLLHPEIETLRLFAFTWAKEDVQRMHWSHIPSSLTSLQMKSSIIDAVGLKNILRRCPQLQNLHIVLAVIGRMDSDDQGDEIDFDKMGAVLRKYGQRLETFDFETSGFRGYFSPDGHLGSLKKLKALRQLKVSCEDLQEDFPRDDEDELAAKLRNGLPPRLESIHIRASDAPCGDVVPRALLTDKSFTALRTVEVESFDSSNPEDLVVPGWTKSERVDWINRSETEEGELHPITIVIFSRDA</sequence>